<dbReference type="InterPro" id="IPR003594">
    <property type="entry name" value="HATPase_dom"/>
</dbReference>
<keyword evidence="3" id="KW-0808">Transferase</keyword>
<feature type="coiled-coil region" evidence="6">
    <location>
        <begin position="123"/>
        <end position="150"/>
    </location>
</feature>
<dbReference type="GO" id="GO:0000155">
    <property type="term" value="F:phosphorelay sensor kinase activity"/>
    <property type="evidence" value="ECO:0007669"/>
    <property type="project" value="InterPro"/>
</dbReference>
<sequence length="379" mass="42208">MGTPALDAQTLGKILNALNDGVVVMDRRRTITYLNPAAERMTGWQLGEPVPYCRFCQEREVAEGEERCFLAAQQAIDELESEMPTRWGTMVPVTMTRSFLVDVEPKAGHMVITIRDATVRRQAEALRRRAELHRRTLEVLEAERRRLSLEIHDGVLQLLYGVRLGLDDLAYEVQGVPEKEQKVRHLIGLLEEGVGELRALSQALYPPALDDLGLTSALRQLAAQWTGRTVEIEVVGAFPPTVEAALQGRQATHVYRIVQEAIHNAVFHGRARTVLVRVGCGTCTCRVLIVDDGRGFDVRRAAEASGLGLRSMAERAASMGGRLWIKSRPGRCTRLWFCFPRPEPPEAADRCDRLCPPKASWSEAAWASRARGDAKGGRR</sequence>
<evidence type="ECO:0000313" key="8">
    <source>
        <dbReference type="EMBL" id="OAR03819.1"/>
    </source>
</evidence>
<evidence type="ECO:0000256" key="4">
    <source>
        <dbReference type="ARBA" id="ARBA00022777"/>
    </source>
</evidence>
<keyword evidence="5" id="KW-0902">Two-component regulatory system</keyword>
<dbReference type="Proteomes" id="UP000243024">
    <property type="component" value="Unassembled WGS sequence"/>
</dbReference>
<dbReference type="NCBIfam" id="TIGR00229">
    <property type="entry name" value="sensory_box"/>
    <property type="match status" value="1"/>
</dbReference>
<dbReference type="InterPro" id="IPR011712">
    <property type="entry name" value="Sig_transdc_His_kin_sub3_dim/P"/>
</dbReference>
<evidence type="ECO:0000256" key="5">
    <source>
        <dbReference type="ARBA" id="ARBA00023012"/>
    </source>
</evidence>
<dbReference type="SMART" id="SM00387">
    <property type="entry name" value="HATPase_c"/>
    <property type="match status" value="1"/>
</dbReference>
<dbReference type="PROSITE" id="PS50112">
    <property type="entry name" value="PAS"/>
    <property type="match status" value="1"/>
</dbReference>
<dbReference type="InterPro" id="IPR050482">
    <property type="entry name" value="Sensor_HK_TwoCompSys"/>
</dbReference>
<dbReference type="GO" id="GO:0016020">
    <property type="term" value="C:membrane"/>
    <property type="evidence" value="ECO:0007669"/>
    <property type="project" value="InterPro"/>
</dbReference>
<comment type="caution">
    <text evidence="8">The sequence shown here is derived from an EMBL/GenBank/DDBJ whole genome shotgun (WGS) entry which is preliminary data.</text>
</comment>
<dbReference type="GO" id="GO:0046983">
    <property type="term" value="F:protein dimerization activity"/>
    <property type="evidence" value="ECO:0007669"/>
    <property type="project" value="InterPro"/>
</dbReference>
<proteinExistence type="predicted"/>
<dbReference type="Pfam" id="PF13188">
    <property type="entry name" value="PAS_8"/>
    <property type="match status" value="1"/>
</dbReference>
<dbReference type="Gene3D" id="3.30.450.20">
    <property type="entry name" value="PAS domain"/>
    <property type="match status" value="1"/>
</dbReference>
<name>A0A179IPX1_HYDSH</name>
<dbReference type="Gene3D" id="1.20.5.1930">
    <property type="match status" value="1"/>
</dbReference>
<dbReference type="AlphaFoldDB" id="A0A179IPX1"/>
<dbReference type="Pfam" id="PF02518">
    <property type="entry name" value="HATPase_c"/>
    <property type="match status" value="1"/>
</dbReference>
<dbReference type="EC" id="2.7.13.3" evidence="2"/>
<evidence type="ECO:0000256" key="1">
    <source>
        <dbReference type="ARBA" id="ARBA00000085"/>
    </source>
</evidence>
<dbReference type="SUPFAM" id="SSF55874">
    <property type="entry name" value="ATPase domain of HSP90 chaperone/DNA topoisomerase II/histidine kinase"/>
    <property type="match status" value="1"/>
</dbReference>
<dbReference type="InterPro" id="IPR035965">
    <property type="entry name" value="PAS-like_dom_sf"/>
</dbReference>
<gene>
    <name evidence="8" type="ORF">SA87_04305</name>
</gene>
<dbReference type="Gene3D" id="3.30.565.10">
    <property type="entry name" value="Histidine kinase-like ATPase, C-terminal domain"/>
    <property type="match status" value="1"/>
</dbReference>
<comment type="catalytic activity">
    <reaction evidence="1">
        <text>ATP + protein L-histidine = ADP + protein N-phospho-L-histidine.</text>
        <dbReference type="EC" id="2.7.13.3"/>
    </reaction>
</comment>
<keyword evidence="6" id="KW-0175">Coiled coil</keyword>
<dbReference type="STRING" id="1484.SA87_04305"/>
<dbReference type="EMBL" id="JXBB01000036">
    <property type="protein sequence ID" value="OAR03819.1"/>
    <property type="molecule type" value="Genomic_DNA"/>
</dbReference>
<feature type="domain" description="PAS" evidence="7">
    <location>
        <begin position="7"/>
        <end position="48"/>
    </location>
</feature>
<accession>A0A179IPX1</accession>
<dbReference type="InterPro" id="IPR000014">
    <property type="entry name" value="PAS"/>
</dbReference>
<dbReference type="RefSeq" id="WP_066202319.1">
    <property type="nucleotide sequence ID" value="NZ_CBCSAS010000071.1"/>
</dbReference>
<evidence type="ECO:0000313" key="9">
    <source>
        <dbReference type="Proteomes" id="UP000243024"/>
    </source>
</evidence>
<evidence type="ECO:0000256" key="3">
    <source>
        <dbReference type="ARBA" id="ARBA00022679"/>
    </source>
</evidence>
<evidence type="ECO:0000256" key="6">
    <source>
        <dbReference type="SAM" id="Coils"/>
    </source>
</evidence>
<dbReference type="CDD" id="cd16917">
    <property type="entry name" value="HATPase_UhpB-NarQ-NarX-like"/>
    <property type="match status" value="1"/>
</dbReference>
<dbReference type="CDD" id="cd00130">
    <property type="entry name" value="PAS"/>
    <property type="match status" value="1"/>
</dbReference>
<evidence type="ECO:0000259" key="7">
    <source>
        <dbReference type="PROSITE" id="PS50112"/>
    </source>
</evidence>
<dbReference type="InterPro" id="IPR036890">
    <property type="entry name" value="HATPase_C_sf"/>
</dbReference>
<dbReference type="SMART" id="SM00091">
    <property type="entry name" value="PAS"/>
    <property type="match status" value="1"/>
</dbReference>
<keyword evidence="9" id="KW-1185">Reference proteome</keyword>
<dbReference type="Pfam" id="PF07730">
    <property type="entry name" value="HisKA_3"/>
    <property type="match status" value="1"/>
</dbReference>
<protein>
    <recommendedName>
        <fullName evidence="2">histidine kinase</fullName>
        <ecNumber evidence="2">2.7.13.3</ecNumber>
    </recommendedName>
</protein>
<evidence type="ECO:0000256" key="2">
    <source>
        <dbReference type="ARBA" id="ARBA00012438"/>
    </source>
</evidence>
<reference evidence="8 9" key="1">
    <citation type="submission" date="2015-09" db="EMBL/GenBank/DDBJ databases">
        <title>Draft genome sequence of Hydrogenibacillus schlegelii DSM 2000.</title>
        <authorList>
            <person name="Hemp J."/>
        </authorList>
    </citation>
    <scope>NUCLEOTIDE SEQUENCE [LARGE SCALE GENOMIC DNA]</scope>
    <source>
        <strain evidence="8 9">MA 48</strain>
    </source>
</reference>
<organism evidence="8 9">
    <name type="scientific">Hydrogenibacillus schlegelii</name>
    <name type="common">Bacillus schlegelii</name>
    <dbReference type="NCBI Taxonomy" id="1484"/>
    <lineage>
        <taxon>Bacteria</taxon>
        <taxon>Bacillati</taxon>
        <taxon>Bacillota</taxon>
        <taxon>Bacilli</taxon>
        <taxon>Bacillales</taxon>
        <taxon>Bacillales Family X. Incertae Sedis</taxon>
        <taxon>Hydrogenibacillus</taxon>
    </lineage>
</organism>
<keyword evidence="4" id="KW-0418">Kinase</keyword>
<dbReference type="SUPFAM" id="SSF55785">
    <property type="entry name" value="PYP-like sensor domain (PAS domain)"/>
    <property type="match status" value="1"/>
</dbReference>
<dbReference type="PANTHER" id="PTHR24421">
    <property type="entry name" value="NITRATE/NITRITE SENSOR PROTEIN NARX-RELATED"/>
    <property type="match status" value="1"/>
</dbReference>